<keyword evidence="3" id="KW-1185">Reference proteome</keyword>
<organism evidence="2 3">
    <name type="scientific">Blattamonas nauphoetae</name>
    <dbReference type="NCBI Taxonomy" id="2049346"/>
    <lineage>
        <taxon>Eukaryota</taxon>
        <taxon>Metamonada</taxon>
        <taxon>Preaxostyla</taxon>
        <taxon>Oxymonadida</taxon>
        <taxon>Blattamonas</taxon>
    </lineage>
</organism>
<evidence type="ECO:0000313" key="2">
    <source>
        <dbReference type="EMBL" id="KAK2955997.1"/>
    </source>
</evidence>
<reference evidence="2 3" key="1">
    <citation type="journal article" date="2022" name="bioRxiv">
        <title>Genomics of Preaxostyla Flagellates Illuminates Evolutionary Transitions and the Path Towards Mitochondrial Loss.</title>
        <authorList>
            <person name="Novak L.V.F."/>
            <person name="Treitli S.C."/>
            <person name="Pyrih J."/>
            <person name="Halakuc P."/>
            <person name="Pipaliya S.V."/>
            <person name="Vacek V."/>
            <person name="Brzon O."/>
            <person name="Soukal P."/>
            <person name="Eme L."/>
            <person name="Dacks J.B."/>
            <person name="Karnkowska A."/>
            <person name="Elias M."/>
            <person name="Hampl V."/>
        </authorList>
    </citation>
    <scope>NUCLEOTIDE SEQUENCE [LARGE SCALE GENOMIC DNA]</scope>
    <source>
        <strain evidence="2">NAU3</strain>
        <tissue evidence="2">Gut</tissue>
    </source>
</reference>
<comment type="caution">
    <text evidence="2">The sequence shown here is derived from an EMBL/GenBank/DDBJ whole genome shotgun (WGS) entry which is preliminary data.</text>
</comment>
<dbReference type="InterPro" id="IPR043136">
    <property type="entry name" value="B30.2/SPRY_sf"/>
</dbReference>
<evidence type="ECO:0000256" key="1">
    <source>
        <dbReference type="SAM" id="MobiDB-lite"/>
    </source>
</evidence>
<evidence type="ECO:0000313" key="3">
    <source>
        <dbReference type="Proteomes" id="UP001281761"/>
    </source>
</evidence>
<feature type="region of interest" description="Disordered" evidence="1">
    <location>
        <begin position="210"/>
        <end position="229"/>
    </location>
</feature>
<dbReference type="Gene3D" id="2.60.120.920">
    <property type="match status" value="1"/>
</dbReference>
<dbReference type="EMBL" id="JARBJD010000060">
    <property type="protein sequence ID" value="KAK2955997.1"/>
    <property type="molecule type" value="Genomic_DNA"/>
</dbReference>
<accession>A0ABQ9XWX2</accession>
<name>A0ABQ9XWX2_9EUKA</name>
<gene>
    <name evidence="2" type="ORF">BLNAU_8973</name>
</gene>
<protein>
    <recommendedName>
        <fullName evidence="4">SPRY domain-containing protein</fullName>
    </recommendedName>
</protein>
<evidence type="ECO:0008006" key="4">
    <source>
        <dbReference type="Google" id="ProtNLM"/>
    </source>
</evidence>
<sequence>MSVPNITKDVDYSSFSPDELIQIIMTLKNEVKQLKGENQTLKQQIDHRDKLLLEKSEHLKRIVRTPMISAPQPVAPTSAFITFPPLQKRKSMPSMISSAPRSPPLPCFKGIDLMDKMIISSTFPQSVHITRSTCTALETSDVGITLKVNPPFSAGMIRCEFAFDNTSGAEKSVGIIESGFHFTSDHTLGLDNASIAFCCTGEVFHVPSAETEGSVHSSHSGDSDSDDEHVVENEQLLCSEKWDDGDIVALQVDYSQAPPTLSFFINDVKQLVHYINIPDSIVFAADFCTKDASLEIKALRQLVPPAGPRVELTPGVDWITGKQ</sequence>
<proteinExistence type="predicted"/>
<dbReference type="Proteomes" id="UP001281761">
    <property type="component" value="Unassembled WGS sequence"/>
</dbReference>